<gene>
    <name evidence="5" type="ORF">DFR28_101329</name>
</gene>
<accession>A0A395JQW3</accession>
<comment type="caution">
    <text evidence="5">The sequence shown here is derived from an EMBL/GenBank/DDBJ whole genome shotgun (WGS) entry which is preliminary data.</text>
</comment>
<evidence type="ECO:0000259" key="4">
    <source>
        <dbReference type="Pfam" id="PF10531"/>
    </source>
</evidence>
<sequence>MSCVLFVLRRSLLCLTVVFVFSGVASSQLDSNYKLGAGDKIKILVFEEPDMSFELTVDNAGIISYPYLGEIKIKGKSTSELENELTKGLKGRVLVKPNIAVSVVEYRPFSIGGEVRNPGNYPFEPNLTLRKAINLAGGVTEWSNGKRFKIDREQKQDDDLLSLDSSVFPGDVVTVLPRGF</sequence>
<dbReference type="Gene3D" id="3.10.560.10">
    <property type="entry name" value="Outer membrane lipoprotein wza domain like"/>
    <property type="match status" value="1"/>
</dbReference>
<feature type="signal peptide" evidence="2">
    <location>
        <begin position="1"/>
        <end position="27"/>
    </location>
</feature>
<reference evidence="5 6" key="1">
    <citation type="submission" date="2018-06" db="EMBL/GenBank/DDBJ databases">
        <title>Genomic Encyclopedia of Type Strains, Phase IV (KMG-IV): sequencing the most valuable type-strain genomes for metagenomic binning, comparative biology and taxonomic classification.</title>
        <authorList>
            <person name="Goeker M."/>
        </authorList>
    </citation>
    <scope>NUCLEOTIDE SEQUENCE [LARGE SCALE GENOMIC DNA]</scope>
    <source>
        <strain evidence="5 6">DSM 24032</strain>
    </source>
</reference>
<dbReference type="GO" id="GO:0015159">
    <property type="term" value="F:polysaccharide transmembrane transporter activity"/>
    <property type="evidence" value="ECO:0007669"/>
    <property type="project" value="InterPro"/>
</dbReference>
<organism evidence="5 6">
    <name type="scientific">Arenicella xantha</name>
    <dbReference type="NCBI Taxonomy" id="644221"/>
    <lineage>
        <taxon>Bacteria</taxon>
        <taxon>Pseudomonadati</taxon>
        <taxon>Pseudomonadota</taxon>
        <taxon>Gammaproteobacteria</taxon>
        <taxon>Arenicellales</taxon>
        <taxon>Arenicellaceae</taxon>
        <taxon>Arenicella</taxon>
    </lineage>
</organism>
<dbReference type="InterPro" id="IPR049712">
    <property type="entry name" value="Poly_export"/>
</dbReference>
<feature type="domain" description="Soluble ligand binding" evidence="4">
    <location>
        <begin position="110"/>
        <end position="153"/>
    </location>
</feature>
<keyword evidence="1 2" id="KW-0732">Signal</keyword>
<evidence type="ECO:0000313" key="6">
    <source>
        <dbReference type="Proteomes" id="UP000253083"/>
    </source>
</evidence>
<evidence type="ECO:0000259" key="3">
    <source>
        <dbReference type="Pfam" id="PF02563"/>
    </source>
</evidence>
<proteinExistence type="predicted"/>
<dbReference type="InterPro" id="IPR003715">
    <property type="entry name" value="Poly_export_N"/>
</dbReference>
<evidence type="ECO:0000313" key="5">
    <source>
        <dbReference type="EMBL" id="RBP52945.1"/>
    </source>
</evidence>
<dbReference type="SUPFAM" id="SSF142984">
    <property type="entry name" value="Nqo1 middle domain-like"/>
    <property type="match status" value="1"/>
</dbReference>
<evidence type="ECO:0000256" key="2">
    <source>
        <dbReference type="SAM" id="SignalP"/>
    </source>
</evidence>
<dbReference type="Pfam" id="PF10531">
    <property type="entry name" value="SLBB"/>
    <property type="match status" value="1"/>
</dbReference>
<dbReference type="InterPro" id="IPR019554">
    <property type="entry name" value="Soluble_ligand-bd"/>
</dbReference>
<feature type="domain" description="Polysaccharide export protein N-terminal" evidence="3">
    <location>
        <begin position="29"/>
        <end position="103"/>
    </location>
</feature>
<dbReference type="InParanoid" id="A0A395JQW3"/>
<dbReference type="PANTHER" id="PTHR33619:SF3">
    <property type="entry name" value="POLYSACCHARIDE EXPORT PROTEIN GFCE-RELATED"/>
    <property type="match status" value="1"/>
</dbReference>
<dbReference type="PANTHER" id="PTHR33619">
    <property type="entry name" value="POLYSACCHARIDE EXPORT PROTEIN GFCE-RELATED"/>
    <property type="match status" value="1"/>
</dbReference>
<dbReference type="EMBL" id="QNRT01000001">
    <property type="protein sequence ID" value="RBP52945.1"/>
    <property type="molecule type" value="Genomic_DNA"/>
</dbReference>
<protein>
    <submittedName>
        <fullName evidence="5">Polysaccharide export outer membrane protein</fullName>
    </submittedName>
</protein>
<name>A0A395JQW3_9GAMM</name>
<dbReference type="Proteomes" id="UP000253083">
    <property type="component" value="Unassembled WGS sequence"/>
</dbReference>
<feature type="chain" id="PRO_5017191301" evidence="2">
    <location>
        <begin position="28"/>
        <end position="180"/>
    </location>
</feature>
<dbReference type="Pfam" id="PF02563">
    <property type="entry name" value="Poly_export"/>
    <property type="match status" value="1"/>
</dbReference>
<keyword evidence="6" id="KW-1185">Reference proteome</keyword>
<evidence type="ECO:0000256" key="1">
    <source>
        <dbReference type="ARBA" id="ARBA00022729"/>
    </source>
</evidence>
<dbReference type="AlphaFoldDB" id="A0A395JQW3"/>
<dbReference type="Gene3D" id="3.30.1950.10">
    <property type="entry name" value="wza like domain"/>
    <property type="match status" value="1"/>
</dbReference>